<evidence type="ECO:0000313" key="3">
    <source>
        <dbReference type="Proteomes" id="UP000447876"/>
    </source>
</evidence>
<dbReference type="Pfam" id="PF00550">
    <property type="entry name" value="PP-binding"/>
    <property type="match status" value="1"/>
</dbReference>
<evidence type="ECO:0000313" key="2">
    <source>
        <dbReference type="EMBL" id="MUG48100.1"/>
    </source>
</evidence>
<dbReference type="InterPro" id="IPR036736">
    <property type="entry name" value="ACP-like_sf"/>
</dbReference>
<dbReference type="EMBL" id="WNZW01000020">
    <property type="protein sequence ID" value="MUG48100.1"/>
    <property type="molecule type" value="Genomic_DNA"/>
</dbReference>
<reference evidence="2 3" key="1">
    <citation type="submission" date="2019-11" db="EMBL/GenBank/DDBJ databases">
        <title>Draft genome sequences of five Paenibacillus species of dairy origin.</title>
        <authorList>
            <person name="Olajide A.M."/>
            <person name="Chen S."/>
            <person name="Lapointe G."/>
        </authorList>
    </citation>
    <scope>NUCLEOTIDE SEQUENCE [LARGE SCALE GENOMIC DNA]</scope>
    <source>
        <strain evidence="2 3">12CR55</strain>
    </source>
</reference>
<dbReference type="Proteomes" id="UP000447876">
    <property type="component" value="Unassembled WGS sequence"/>
</dbReference>
<comment type="caution">
    <text evidence="2">The sequence shown here is derived from an EMBL/GenBank/DDBJ whole genome shotgun (WGS) entry which is preliminary data.</text>
</comment>
<name>A0A7X3CQ82_9BACL</name>
<dbReference type="AlphaFoldDB" id="A0A7X3CQ82"/>
<dbReference type="OrthoDB" id="8527261at2"/>
<sequence>MEHEIENKLSQIINQVKGTDAEFCAEDNFIEQLSMDSMDIIQVIVAIQHEFGLDFFGNQIDIDILNEFGRLADYIKQNAVQAPLGSEL</sequence>
<dbReference type="SUPFAM" id="SSF47336">
    <property type="entry name" value="ACP-like"/>
    <property type="match status" value="1"/>
</dbReference>
<dbReference type="InterPro" id="IPR009081">
    <property type="entry name" value="PP-bd_ACP"/>
</dbReference>
<dbReference type="Gene3D" id="1.10.1200.10">
    <property type="entry name" value="ACP-like"/>
    <property type="match status" value="1"/>
</dbReference>
<proteinExistence type="predicted"/>
<feature type="domain" description="Carrier" evidence="1">
    <location>
        <begin position="1"/>
        <end position="79"/>
    </location>
</feature>
<dbReference type="PROSITE" id="PS50075">
    <property type="entry name" value="CARRIER"/>
    <property type="match status" value="1"/>
</dbReference>
<organism evidence="2 3">
    <name type="scientific">Paenibacillus woosongensis</name>
    <dbReference type="NCBI Taxonomy" id="307580"/>
    <lineage>
        <taxon>Bacteria</taxon>
        <taxon>Bacillati</taxon>
        <taxon>Bacillota</taxon>
        <taxon>Bacilli</taxon>
        <taxon>Bacillales</taxon>
        <taxon>Paenibacillaceae</taxon>
        <taxon>Paenibacillus</taxon>
    </lineage>
</organism>
<gene>
    <name evidence="2" type="ORF">GNP95_24460</name>
</gene>
<protein>
    <recommendedName>
        <fullName evidence="1">Carrier domain-containing protein</fullName>
    </recommendedName>
</protein>
<accession>A0A7X3CQ82</accession>
<dbReference type="RefSeq" id="WP_155613451.1">
    <property type="nucleotide sequence ID" value="NZ_WNZW01000020.1"/>
</dbReference>
<evidence type="ECO:0000259" key="1">
    <source>
        <dbReference type="PROSITE" id="PS50075"/>
    </source>
</evidence>